<gene>
    <name evidence="4" type="ORF">Csa_2G011440</name>
</gene>
<feature type="repeat" description="PPR" evidence="3">
    <location>
        <begin position="325"/>
        <end position="359"/>
    </location>
</feature>
<evidence type="ECO:0000256" key="1">
    <source>
        <dbReference type="ARBA" id="ARBA00022737"/>
    </source>
</evidence>
<dbReference type="Gramene" id="KGN60811">
    <property type="protein sequence ID" value="KGN60811"/>
    <property type="gene ID" value="Csa_2G011440"/>
</dbReference>
<dbReference type="PROSITE" id="PS51375">
    <property type="entry name" value="PPR"/>
    <property type="match status" value="5"/>
</dbReference>
<dbReference type="EMBL" id="CM002923">
    <property type="protein sequence ID" value="KGN60811.1"/>
    <property type="molecule type" value="Genomic_DNA"/>
</dbReference>
<dbReference type="OMA" id="KLAYAVF"/>
<evidence type="ECO:0000256" key="3">
    <source>
        <dbReference type="PROSITE-ProRule" id="PRU00708"/>
    </source>
</evidence>
<dbReference type="PANTHER" id="PTHR47926:SF492">
    <property type="entry name" value="DYW DOMAIN-CONTAINING PROTEIN"/>
    <property type="match status" value="1"/>
</dbReference>
<dbReference type="AlphaFoldDB" id="A0A0A0LLC7"/>
<dbReference type="GO" id="GO:0009451">
    <property type="term" value="P:RNA modification"/>
    <property type="evidence" value="ECO:0000318"/>
    <property type="project" value="GO_Central"/>
</dbReference>
<dbReference type="NCBIfam" id="TIGR00756">
    <property type="entry name" value="PPR"/>
    <property type="match status" value="5"/>
</dbReference>
<dbReference type="Proteomes" id="UP000029981">
    <property type="component" value="Chromosome 2"/>
</dbReference>
<keyword evidence="5" id="KW-1185">Reference proteome</keyword>
<dbReference type="FunFam" id="1.25.40.10:FF:000031">
    <property type="entry name" value="Pentatricopeptide repeat-containing protein mitochondrial"/>
    <property type="match status" value="1"/>
</dbReference>
<feature type="repeat" description="PPR" evidence="3">
    <location>
        <begin position="460"/>
        <end position="490"/>
    </location>
</feature>
<dbReference type="Pfam" id="PF20431">
    <property type="entry name" value="E_motif"/>
    <property type="match status" value="1"/>
</dbReference>
<comment type="similarity">
    <text evidence="2">Belongs to the PPR family. PCMP-E subfamily.</text>
</comment>
<dbReference type="GO" id="GO:0003723">
    <property type="term" value="F:RNA binding"/>
    <property type="evidence" value="ECO:0007669"/>
    <property type="project" value="InterPro"/>
</dbReference>
<dbReference type="InterPro" id="IPR046848">
    <property type="entry name" value="E_motif"/>
</dbReference>
<evidence type="ECO:0000313" key="5">
    <source>
        <dbReference type="Proteomes" id="UP000029981"/>
    </source>
</evidence>
<dbReference type="InterPro" id="IPR011990">
    <property type="entry name" value="TPR-like_helical_dom_sf"/>
</dbReference>
<keyword evidence="1" id="KW-0677">Repeat</keyword>
<evidence type="ECO:0008006" key="6">
    <source>
        <dbReference type="Google" id="ProtNLM"/>
    </source>
</evidence>
<proteinExistence type="inferred from homology"/>
<feature type="repeat" description="PPR" evidence="3">
    <location>
        <begin position="395"/>
        <end position="429"/>
    </location>
</feature>
<feature type="repeat" description="PPR" evidence="3">
    <location>
        <begin position="294"/>
        <end position="324"/>
    </location>
</feature>
<organism evidence="4 5">
    <name type="scientific">Cucumis sativus</name>
    <name type="common">Cucumber</name>
    <dbReference type="NCBI Taxonomy" id="3659"/>
    <lineage>
        <taxon>Eukaryota</taxon>
        <taxon>Viridiplantae</taxon>
        <taxon>Streptophyta</taxon>
        <taxon>Embryophyta</taxon>
        <taxon>Tracheophyta</taxon>
        <taxon>Spermatophyta</taxon>
        <taxon>Magnoliopsida</taxon>
        <taxon>eudicotyledons</taxon>
        <taxon>Gunneridae</taxon>
        <taxon>Pentapetalae</taxon>
        <taxon>rosids</taxon>
        <taxon>fabids</taxon>
        <taxon>Cucurbitales</taxon>
        <taxon>Cucurbitaceae</taxon>
        <taxon>Benincaseae</taxon>
        <taxon>Cucumis</taxon>
    </lineage>
</organism>
<protein>
    <recommendedName>
        <fullName evidence="6">Pentatricopeptide repeat-containing protein</fullName>
    </recommendedName>
</protein>
<dbReference type="Gene3D" id="1.25.40.10">
    <property type="entry name" value="Tetratricopeptide repeat domain"/>
    <property type="match status" value="3"/>
</dbReference>
<dbReference type="KEGG" id="csv:101218996"/>
<sequence>MYRCGRGVRLLSSTSTAKRINWDPTVDLKLNHPSLILLEKCNSRTQFKQILGHMMRNNLVGQTFPMSRLLFFSAVSHPENLELAILLFNHFTPYPNLYIFNTMILGFPFSNEKAFTIYRSMLQNGTYPDRQTFLYLLQTTKFVAEVKQIHCHALVFGLLSKEEYLRNSLIKRYVDNGCFECARQLFDEMSDRNVVSYNTMILGFAKVGNILGILELFHDMRSHGLEPDDFTMLGLLLLCGQLGETKLGKSVHAQIEKSIGSSNLILYNALLDMYVKCNELKLARKVFDGPMEKDTVSWNTIIAGYAKVGELELACDLFNQIPTRDIVSWNSLISGYAQNGDYVTVKCLFTRMFAENVKPDKVTIVNLISAVAEMGALDQGRWIHGLAVKMLTKIEAFSGSALIDMYCKCGSIERAFVIFNQIPEKDVTTWTTMITGFAFHGFGNKALELFSVMQAETKPNDVTFVSVLAACSHSGLVDEGLKIFSSMKKRYSIEPGVEHYGCLVDLLCRSGRLLDAIGVIEKMPMEPSRSIWGAVLSACRMHRNMELAERALMELLKLEPEKEGGYILLSNVYATCGRWSYSDSIREVMNSRGVKKIAGCSSVAVDGMVHDFTASNKQHPRWMDICSILSFLTNEMRLEADVPSKSHLATS</sequence>
<dbReference type="FunFam" id="1.25.40.10:FF:000412">
    <property type="entry name" value="Putative pentatricopeptide repeat-containing protein"/>
    <property type="match status" value="1"/>
</dbReference>
<dbReference type="Pfam" id="PF13041">
    <property type="entry name" value="PPR_2"/>
    <property type="match status" value="3"/>
</dbReference>
<dbReference type="Pfam" id="PF01535">
    <property type="entry name" value="PPR"/>
    <property type="match status" value="2"/>
</dbReference>
<name>A0A0A0LLC7_CUCSA</name>
<evidence type="ECO:0000256" key="2">
    <source>
        <dbReference type="ARBA" id="ARBA00061659"/>
    </source>
</evidence>
<dbReference type="OrthoDB" id="1909720at2759"/>
<evidence type="ECO:0000313" key="4">
    <source>
        <dbReference type="EMBL" id="KGN60811.1"/>
    </source>
</evidence>
<feature type="repeat" description="PPR" evidence="3">
    <location>
        <begin position="193"/>
        <end position="227"/>
    </location>
</feature>
<dbReference type="InterPro" id="IPR046960">
    <property type="entry name" value="PPR_At4g14850-like_plant"/>
</dbReference>
<reference evidence="4 5" key="1">
    <citation type="journal article" date="2009" name="Nat. Genet.">
        <title>The genome of the cucumber, Cucumis sativus L.</title>
        <authorList>
            <person name="Huang S."/>
            <person name="Li R."/>
            <person name="Zhang Z."/>
            <person name="Li L."/>
            <person name="Gu X."/>
            <person name="Fan W."/>
            <person name="Lucas W.J."/>
            <person name="Wang X."/>
            <person name="Xie B."/>
            <person name="Ni P."/>
            <person name="Ren Y."/>
            <person name="Zhu H."/>
            <person name="Li J."/>
            <person name="Lin K."/>
            <person name="Jin W."/>
            <person name="Fei Z."/>
            <person name="Li G."/>
            <person name="Staub J."/>
            <person name="Kilian A."/>
            <person name="van der Vossen E.A."/>
            <person name="Wu Y."/>
            <person name="Guo J."/>
            <person name="He J."/>
            <person name="Jia Z."/>
            <person name="Ren Y."/>
            <person name="Tian G."/>
            <person name="Lu Y."/>
            <person name="Ruan J."/>
            <person name="Qian W."/>
            <person name="Wang M."/>
            <person name="Huang Q."/>
            <person name="Li B."/>
            <person name="Xuan Z."/>
            <person name="Cao J."/>
            <person name="Asan"/>
            <person name="Wu Z."/>
            <person name="Zhang J."/>
            <person name="Cai Q."/>
            <person name="Bai Y."/>
            <person name="Zhao B."/>
            <person name="Han Y."/>
            <person name="Li Y."/>
            <person name="Li X."/>
            <person name="Wang S."/>
            <person name="Shi Q."/>
            <person name="Liu S."/>
            <person name="Cho W.K."/>
            <person name="Kim J.Y."/>
            <person name="Xu Y."/>
            <person name="Heller-Uszynska K."/>
            <person name="Miao H."/>
            <person name="Cheng Z."/>
            <person name="Zhang S."/>
            <person name="Wu J."/>
            <person name="Yang Y."/>
            <person name="Kang H."/>
            <person name="Li M."/>
            <person name="Liang H."/>
            <person name="Ren X."/>
            <person name="Shi Z."/>
            <person name="Wen M."/>
            <person name="Jian M."/>
            <person name="Yang H."/>
            <person name="Zhang G."/>
            <person name="Yang Z."/>
            <person name="Chen R."/>
            <person name="Liu S."/>
            <person name="Li J."/>
            <person name="Ma L."/>
            <person name="Liu H."/>
            <person name="Zhou Y."/>
            <person name="Zhao J."/>
            <person name="Fang X."/>
            <person name="Li G."/>
            <person name="Fang L."/>
            <person name="Li Y."/>
            <person name="Liu D."/>
            <person name="Zheng H."/>
            <person name="Zhang Y."/>
            <person name="Qin N."/>
            <person name="Li Z."/>
            <person name="Yang G."/>
            <person name="Yang S."/>
            <person name="Bolund L."/>
            <person name="Kristiansen K."/>
            <person name="Zheng H."/>
            <person name="Li S."/>
            <person name="Zhang X."/>
            <person name="Yang H."/>
            <person name="Wang J."/>
            <person name="Sun R."/>
            <person name="Zhang B."/>
            <person name="Jiang S."/>
            <person name="Wang J."/>
            <person name="Du Y."/>
            <person name="Li S."/>
        </authorList>
    </citation>
    <scope>NUCLEOTIDE SEQUENCE [LARGE SCALE GENOMIC DNA]</scope>
    <source>
        <strain evidence="5">cv. 9930</strain>
    </source>
</reference>
<reference evidence="4 5" key="2">
    <citation type="journal article" date="2009" name="PLoS ONE">
        <title>An integrated genetic and cytogenetic map of the cucumber genome.</title>
        <authorList>
            <person name="Ren Y."/>
            <person name="Zhang Z."/>
            <person name="Liu J."/>
            <person name="Staub J.E."/>
            <person name="Han Y."/>
            <person name="Cheng Z."/>
            <person name="Li X."/>
            <person name="Lu J."/>
            <person name="Miao H."/>
            <person name="Kang H."/>
            <person name="Xie B."/>
            <person name="Gu X."/>
            <person name="Wang X."/>
            <person name="Du Y."/>
            <person name="Jin W."/>
            <person name="Huang S."/>
        </authorList>
    </citation>
    <scope>NUCLEOTIDE SEQUENCE [LARGE SCALE GENOMIC DNA]</scope>
    <source>
        <strain evidence="5">cv. 9930</strain>
    </source>
</reference>
<accession>A0A0A0LLC7</accession>
<dbReference type="eggNOG" id="KOG4197">
    <property type="taxonomic scope" value="Eukaryota"/>
</dbReference>
<dbReference type="FunFam" id="1.25.40.10:FF:000280">
    <property type="entry name" value="Pentatricopeptide repeat-containing protein"/>
    <property type="match status" value="1"/>
</dbReference>
<reference evidence="4 5" key="4">
    <citation type="journal article" date="2011" name="BMC Genomics">
        <title>RNA-Seq improves annotation of protein-coding genes in the cucumber genome.</title>
        <authorList>
            <person name="Li Z."/>
            <person name="Zhang Z."/>
            <person name="Yan P."/>
            <person name="Huang S."/>
            <person name="Fei Z."/>
            <person name="Lin K."/>
        </authorList>
    </citation>
    <scope>NUCLEOTIDE SEQUENCE [LARGE SCALE GENOMIC DNA]</scope>
    <source>
        <strain evidence="5">cv. 9930</strain>
    </source>
</reference>
<dbReference type="PANTHER" id="PTHR47926">
    <property type="entry name" value="PENTATRICOPEPTIDE REPEAT-CONTAINING PROTEIN"/>
    <property type="match status" value="1"/>
</dbReference>
<reference evidence="4 5" key="3">
    <citation type="journal article" date="2010" name="BMC Genomics">
        <title>Transcriptome sequencing and comparative analysis of cucumber flowers with different sex types.</title>
        <authorList>
            <person name="Guo S."/>
            <person name="Zheng Y."/>
            <person name="Joung J.G."/>
            <person name="Liu S."/>
            <person name="Zhang Z."/>
            <person name="Crasta O.R."/>
            <person name="Sobral B.W."/>
            <person name="Xu Y."/>
            <person name="Huang S."/>
            <person name="Fei Z."/>
        </authorList>
    </citation>
    <scope>NUCLEOTIDE SEQUENCE [LARGE SCALE GENOMIC DNA]</scope>
    <source>
        <strain evidence="5">cv. 9930</strain>
    </source>
</reference>
<dbReference type="InterPro" id="IPR002885">
    <property type="entry name" value="PPR_rpt"/>
</dbReference>